<dbReference type="EMBL" id="JAKOOW010000006">
    <property type="protein sequence ID" value="MCG6503183.1"/>
    <property type="molecule type" value="Genomic_DNA"/>
</dbReference>
<evidence type="ECO:0000256" key="3">
    <source>
        <dbReference type="ARBA" id="ARBA00023163"/>
    </source>
</evidence>
<feature type="domain" description="Transcription regulator MAATS C-terminal" evidence="4">
    <location>
        <begin position="2"/>
        <end position="103"/>
    </location>
</feature>
<accession>A0ABS9NK68</accession>
<name>A0ABS9NK68_9NEIS</name>
<keyword evidence="6" id="KW-1185">Reference proteome</keyword>
<organism evidence="5 6">
    <name type="scientific">Kingella pumchi</name>
    <dbReference type="NCBI Taxonomy" id="2779506"/>
    <lineage>
        <taxon>Bacteria</taxon>
        <taxon>Pseudomonadati</taxon>
        <taxon>Pseudomonadota</taxon>
        <taxon>Betaproteobacteria</taxon>
        <taxon>Neisseriales</taxon>
        <taxon>Neisseriaceae</taxon>
        <taxon>Kingella</taxon>
    </lineage>
</organism>
<dbReference type="Gene3D" id="1.10.357.10">
    <property type="entry name" value="Tetracycline Repressor, domain 2"/>
    <property type="match status" value="1"/>
</dbReference>
<keyword evidence="2" id="KW-0805">Transcription regulation</keyword>
<keyword evidence="3" id="KW-0804">Transcription</keyword>
<dbReference type="InterPro" id="IPR036271">
    <property type="entry name" value="Tet_transcr_reg_TetR-rel_C_sf"/>
</dbReference>
<gene>
    <name evidence="5" type="ORF">MB824_01530</name>
</gene>
<evidence type="ECO:0000259" key="4">
    <source>
        <dbReference type="Pfam" id="PF08361"/>
    </source>
</evidence>
<dbReference type="Pfam" id="PF08361">
    <property type="entry name" value="TetR_C_2"/>
    <property type="match status" value="1"/>
</dbReference>
<evidence type="ECO:0000256" key="1">
    <source>
        <dbReference type="ARBA" id="ARBA00022491"/>
    </source>
</evidence>
<protein>
    <recommendedName>
        <fullName evidence="4">Transcription regulator MAATS C-terminal domain-containing protein</fullName>
    </recommendedName>
</protein>
<dbReference type="SUPFAM" id="SSF48498">
    <property type="entry name" value="Tetracyclin repressor-like, C-terminal domain"/>
    <property type="match status" value="1"/>
</dbReference>
<dbReference type="Proteomes" id="UP001298424">
    <property type="component" value="Unassembled WGS sequence"/>
</dbReference>
<keyword evidence="1" id="KW-0678">Repressor</keyword>
<reference evidence="5 6" key="1">
    <citation type="submission" date="2022-02" db="EMBL/GenBank/DDBJ databases">
        <title>Genome sequence data of Kingella unionensis sp. nov. strain CICC 24913 (CCUG 75125).</title>
        <authorList>
            <person name="Xiao M."/>
        </authorList>
    </citation>
    <scope>NUCLEOTIDE SEQUENCE [LARGE SCALE GENOMIC DNA]</scope>
    <source>
        <strain evidence="5 6">CICC 24913</strain>
    </source>
</reference>
<sequence>MAQDEKHQKFCNVLYMKCEASPANQAITELVEKYYEIGHGQIRSVMQLCHQRGLLPADTDLELSTLYLQSCVAGLIGIWNCNPGQFDILPAAERILDTCFSALQNGALPQAKRSA</sequence>
<proteinExistence type="predicted"/>
<evidence type="ECO:0000256" key="2">
    <source>
        <dbReference type="ARBA" id="ARBA00023015"/>
    </source>
</evidence>
<dbReference type="InterPro" id="IPR013572">
    <property type="entry name" value="Tscrpt_reg_MAATS_C"/>
</dbReference>
<evidence type="ECO:0000313" key="6">
    <source>
        <dbReference type="Proteomes" id="UP001298424"/>
    </source>
</evidence>
<comment type="caution">
    <text evidence="5">The sequence shown here is derived from an EMBL/GenBank/DDBJ whole genome shotgun (WGS) entry which is preliminary data.</text>
</comment>
<evidence type="ECO:0000313" key="5">
    <source>
        <dbReference type="EMBL" id="MCG6503183.1"/>
    </source>
</evidence>